<protein>
    <recommendedName>
        <fullName evidence="8">Carbamoyltransferase HypF</fullName>
        <ecNumber evidence="8">6.2.-.-</ecNumber>
    </recommendedName>
</protein>
<dbReference type="Gene3D" id="3.30.110.120">
    <property type="match status" value="1"/>
</dbReference>
<comment type="catalytic activity">
    <reaction evidence="9">
        <text>an acyl phosphate + H2O = a carboxylate + phosphate + H(+)</text>
        <dbReference type="Rhea" id="RHEA:14965"/>
        <dbReference type="ChEBI" id="CHEBI:15377"/>
        <dbReference type="ChEBI" id="CHEBI:15378"/>
        <dbReference type="ChEBI" id="CHEBI:29067"/>
        <dbReference type="ChEBI" id="CHEBI:43474"/>
        <dbReference type="ChEBI" id="CHEBI:59918"/>
        <dbReference type="EC" id="3.6.1.7"/>
    </reaction>
</comment>
<feature type="active site" evidence="9">
    <location>
        <position position="50"/>
    </location>
</feature>
<gene>
    <name evidence="12" type="primary">hypF</name>
    <name evidence="12" type="ORF">EHO51_17435</name>
</gene>
<dbReference type="Gene3D" id="3.30.420.40">
    <property type="match status" value="1"/>
</dbReference>
<dbReference type="InterPro" id="IPR051060">
    <property type="entry name" value="Carbamoyltrans_HypF-like"/>
</dbReference>
<dbReference type="AlphaFoldDB" id="A0A3G8MC48"/>
<dbReference type="NCBIfam" id="TIGR00143">
    <property type="entry name" value="hypF"/>
    <property type="match status" value="1"/>
</dbReference>
<dbReference type="SUPFAM" id="SSF55821">
    <property type="entry name" value="YrdC/RibB"/>
    <property type="match status" value="1"/>
</dbReference>
<dbReference type="GO" id="GO:0008270">
    <property type="term" value="F:zinc ion binding"/>
    <property type="evidence" value="ECO:0007669"/>
    <property type="project" value="UniProtKB-KW"/>
</dbReference>
<evidence type="ECO:0000259" key="11">
    <source>
        <dbReference type="PROSITE" id="PS51163"/>
    </source>
</evidence>
<keyword evidence="5" id="KW-0863">Zinc-finger</keyword>
<evidence type="ECO:0000256" key="6">
    <source>
        <dbReference type="ARBA" id="ARBA00022833"/>
    </source>
</evidence>
<dbReference type="SUPFAM" id="SSF54975">
    <property type="entry name" value="Acylphosphatase/BLUF domain-like"/>
    <property type="match status" value="1"/>
</dbReference>
<evidence type="ECO:0000256" key="1">
    <source>
        <dbReference type="ARBA" id="ARBA00004711"/>
    </source>
</evidence>
<dbReference type="Pfam" id="PF17788">
    <property type="entry name" value="HypF_C"/>
    <property type="match status" value="1"/>
</dbReference>
<comment type="similarity">
    <text evidence="2 8">Belongs to the carbamoyltransferase HypF family.</text>
</comment>
<name>A0A3G8MC48_9HYPH</name>
<dbReference type="InterPro" id="IPR055128">
    <property type="entry name" value="HypF_C_2"/>
</dbReference>
<dbReference type="PROSITE" id="PS51163">
    <property type="entry name" value="YRDC"/>
    <property type="match status" value="1"/>
</dbReference>
<evidence type="ECO:0000259" key="10">
    <source>
        <dbReference type="PROSITE" id="PS51160"/>
    </source>
</evidence>
<keyword evidence="6" id="KW-0862">Zinc</keyword>
<feature type="active site" evidence="9">
    <location>
        <position position="32"/>
    </location>
</feature>
<dbReference type="InterPro" id="IPR011125">
    <property type="entry name" value="Znf_HypF"/>
</dbReference>
<accession>A0A3G8MC48</accession>
<proteinExistence type="inferred from homology"/>
<dbReference type="InterPro" id="IPR006070">
    <property type="entry name" value="Sua5-like_dom"/>
</dbReference>
<dbReference type="PANTHER" id="PTHR42959:SF1">
    <property type="entry name" value="CARBAMOYLTRANSFERASE HYPF"/>
    <property type="match status" value="1"/>
</dbReference>
<dbReference type="InterPro" id="IPR001792">
    <property type="entry name" value="Acylphosphatase-like_dom"/>
</dbReference>
<dbReference type="PIRSF" id="PIRSF006256">
    <property type="entry name" value="CMPcnvr_hdrg_mat"/>
    <property type="match status" value="1"/>
</dbReference>
<dbReference type="GO" id="GO:0003725">
    <property type="term" value="F:double-stranded RNA binding"/>
    <property type="evidence" value="ECO:0007669"/>
    <property type="project" value="InterPro"/>
</dbReference>
<dbReference type="UniPathway" id="UPA00335"/>
<dbReference type="EC" id="6.2.-.-" evidence="8"/>
<dbReference type="GO" id="GO:0016743">
    <property type="term" value="F:carboxyl- or carbamoyltransferase activity"/>
    <property type="evidence" value="ECO:0007669"/>
    <property type="project" value="UniProtKB-UniRule"/>
</dbReference>
<evidence type="ECO:0000256" key="2">
    <source>
        <dbReference type="ARBA" id="ARBA00008097"/>
    </source>
</evidence>
<dbReference type="Proteomes" id="UP000273982">
    <property type="component" value="Chromosome"/>
</dbReference>
<keyword evidence="12" id="KW-0808">Transferase</keyword>
<evidence type="ECO:0000256" key="8">
    <source>
        <dbReference type="PIRNR" id="PIRNR006256"/>
    </source>
</evidence>
<organism evidence="12 13">
    <name type="scientific">Methylocystis rosea</name>
    <dbReference type="NCBI Taxonomy" id="173366"/>
    <lineage>
        <taxon>Bacteria</taxon>
        <taxon>Pseudomonadati</taxon>
        <taxon>Pseudomonadota</taxon>
        <taxon>Alphaproteobacteria</taxon>
        <taxon>Hyphomicrobiales</taxon>
        <taxon>Methylocystaceae</taxon>
        <taxon>Methylocystis</taxon>
    </lineage>
</organism>
<dbReference type="RefSeq" id="WP_124739914.1">
    <property type="nucleotide sequence ID" value="NZ_CP034086.1"/>
</dbReference>
<comment type="pathway">
    <text evidence="1 8">Protein modification; [NiFe] hydrogenase maturation.</text>
</comment>
<evidence type="ECO:0000256" key="7">
    <source>
        <dbReference type="ARBA" id="ARBA00048220"/>
    </source>
</evidence>
<dbReference type="GO" id="GO:0051604">
    <property type="term" value="P:protein maturation"/>
    <property type="evidence" value="ECO:0007669"/>
    <property type="project" value="TreeGrafter"/>
</dbReference>
<keyword evidence="3" id="KW-0436">Ligase</keyword>
<dbReference type="InterPro" id="IPR017968">
    <property type="entry name" value="Acylphosphatase_CS"/>
</dbReference>
<dbReference type="EMBL" id="CP034086">
    <property type="protein sequence ID" value="AZG78368.1"/>
    <property type="molecule type" value="Genomic_DNA"/>
</dbReference>
<dbReference type="PROSITE" id="PS00150">
    <property type="entry name" value="ACYLPHOSPHATASE_1"/>
    <property type="match status" value="1"/>
</dbReference>
<dbReference type="InterPro" id="IPR004421">
    <property type="entry name" value="Carbamoyltransferase_HypF"/>
</dbReference>
<comment type="catalytic activity">
    <reaction evidence="7 8">
        <text>C-terminal L-cysteinyl-[HypE protein] + carbamoyl phosphate + ATP + H2O = C-terminal S-carboxamide-L-cysteinyl-[HypE protein] + AMP + phosphate + diphosphate + H(+)</text>
        <dbReference type="Rhea" id="RHEA:55636"/>
        <dbReference type="Rhea" id="RHEA-COMP:14247"/>
        <dbReference type="Rhea" id="RHEA-COMP:14392"/>
        <dbReference type="ChEBI" id="CHEBI:15377"/>
        <dbReference type="ChEBI" id="CHEBI:15378"/>
        <dbReference type="ChEBI" id="CHEBI:30616"/>
        <dbReference type="ChEBI" id="CHEBI:33019"/>
        <dbReference type="ChEBI" id="CHEBI:43474"/>
        <dbReference type="ChEBI" id="CHEBI:58228"/>
        <dbReference type="ChEBI" id="CHEBI:76913"/>
        <dbReference type="ChEBI" id="CHEBI:139126"/>
        <dbReference type="ChEBI" id="CHEBI:456215"/>
    </reaction>
</comment>
<evidence type="ECO:0000256" key="3">
    <source>
        <dbReference type="ARBA" id="ARBA00022598"/>
    </source>
</evidence>
<dbReference type="InterPro" id="IPR041440">
    <property type="entry name" value="HypF_C"/>
</dbReference>
<dbReference type="Pfam" id="PF22521">
    <property type="entry name" value="HypF_C_2"/>
    <property type="match status" value="1"/>
</dbReference>
<dbReference type="PANTHER" id="PTHR42959">
    <property type="entry name" value="CARBAMOYLTRANSFERASE"/>
    <property type="match status" value="1"/>
</dbReference>
<dbReference type="InterPro" id="IPR036046">
    <property type="entry name" value="Acylphosphatase-like_dom_sf"/>
</dbReference>
<evidence type="ECO:0000256" key="9">
    <source>
        <dbReference type="PROSITE-ProRule" id="PRU00520"/>
    </source>
</evidence>
<feature type="domain" description="Acylphosphatase-like" evidence="10">
    <location>
        <begin position="17"/>
        <end position="101"/>
    </location>
</feature>
<dbReference type="Gene3D" id="3.90.870.50">
    <property type="match status" value="1"/>
</dbReference>
<sequence length="764" mass="82012">MAQADAVQAATQRLRVRVRVRVRGAVQGVGFRPFVYDLATRMRLDGFVKNDAAGVLLEVQGERIDAFLDALSRRPPPLARVDAIEVEEVAPRESSSFVILDSVDGSTETRIVPDAAICEDCLDDLFNPASRFYLHSFIACTHCGPRYTLTRRLPYDRARTTMAPFAMCPDCARDYRDPANRRFHAEPLCCPACGPKLSSSPAEIVAALRAGKIVATKGIGGFHLMCDARNGATVEELRRRKARDAKPFAVMAANVSSVATIARGMEQEFALLQDRARPIVLMQGRGVLAEAVAPRLNRIGVMLPYTPLHHLLFHAAAGAPATRSWGDAPQELVLVATSANPGGDPLVKDDEEAQERLAAIADLIVTHDREIVTRIDDSVMSVVAGAPAFLRRARGFAPEPIELGGDGPCVVAAGAHLKATITVTRGREAFVSQHIGDLSNAATGRFYRETAQRLVDILDVTPEIVACDLHPDYFSTRWAEEQGLPLFRAQHHAAHLAAVLAEHRIEAPALGFALDGHGLGDAGQSWGGELMRLDGASWRRLGGLAPLPAPGGDRAAREPWRMGVGALAKLGRLDAAARLFAHEPRALEMASLIAQGYAPPVTSSLGRLFDAAAALLGFSTRQRYEAQAAMEMEALVVTPRAMEGGFRLAGDELDFSPLLGALADRRMSPREGAELFHGALIEGLAQFVARAATAQRLDIVALGGGCMANRILAEGLTTHLGMLGLRPLLARKLPPNDGGLSLGQAAMARAFAQSRIPKELVLCV</sequence>
<keyword evidence="4" id="KW-0479">Metal-binding</keyword>
<dbReference type="KEGG" id="mros:EHO51_17435"/>
<dbReference type="GO" id="GO:0003998">
    <property type="term" value="F:acylphosphatase activity"/>
    <property type="evidence" value="ECO:0007669"/>
    <property type="project" value="UniProtKB-EC"/>
</dbReference>
<feature type="domain" description="YrdC-like" evidence="11">
    <location>
        <begin position="198"/>
        <end position="395"/>
    </location>
</feature>
<evidence type="ECO:0000313" key="13">
    <source>
        <dbReference type="Proteomes" id="UP000273982"/>
    </source>
</evidence>
<reference evidence="12 13" key="1">
    <citation type="submission" date="2018-11" db="EMBL/GenBank/DDBJ databases">
        <title>Genome squencing of methanotrophic bacteria isolated from alkaline groundwater in Korea.</title>
        <authorList>
            <person name="Nguyen L.N."/>
        </authorList>
    </citation>
    <scope>NUCLEOTIDE SEQUENCE [LARGE SCALE GENOMIC DNA]</scope>
    <source>
        <strain evidence="12 13">GW6</strain>
    </source>
</reference>
<dbReference type="InterPro" id="IPR017945">
    <property type="entry name" value="DHBP_synth_RibB-like_a/b_dom"/>
</dbReference>
<dbReference type="Pfam" id="PF01300">
    <property type="entry name" value="Sua5_yciO_yrdC"/>
    <property type="match status" value="1"/>
</dbReference>
<evidence type="ECO:0000256" key="5">
    <source>
        <dbReference type="ARBA" id="ARBA00022771"/>
    </source>
</evidence>
<comment type="function">
    <text evidence="8">Involved in the maturation of [NiFe] hydrogenases. Along with HypE, it catalyzes the synthesis of the CN ligands of the active site iron of [NiFe]-hydrogenases. HypF functions as a carbamoyl transferase using carbamoylphosphate as a substrate and transferring the carboxamido moiety in an ATP-dependent reaction to the thiolate of the C-terminal cysteine of HypE yielding a protein-S-carboxamide.</text>
</comment>
<evidence type="ECO:0000313" key="12">
    <source>
        <dbReference type="EMBL" id="AZG78368.1"/>
    </source>
</evidence>
<dbReference type="Pfam" id="PF00708">
    <property type="entry name" value="Acylphosphatase"/>
    <property type="match status" value="1"/>
</dbReference>
<dbReference type="GO" id="GO:0016874">
    <property type="term" value="F:ligase activity"/>
    <property type="evidence" value="ECO:0007669"/>
    <property type="project" value="UniProtKB-UniRule"/>
</dbReference>
<dbReference type="Pfam" id="PF07503">
    <property type="entry name" value="zf-HYPF"/>
    <property type="match status" value="2"/>
</dbReference>
<evidence type="ECO:0000256" key="4">
    <source>
        <dbReference type="ARBA" id="ARBA00022723"/>
    </source>
</evidence>
<keyword evidence="9" id="KW-0378">Hydrolase</keyword>
<dbReference type="Gene3D" id="3.30.420.360">
    <property type="match status" value="1"/>
</dbReference>
<dbReference type="PROSITE" id="PS51160">
    <property type="entry name" value="ACYLPHOSPHATASE_3"/>
    <property type="match status" value="1"/>
</dbReference>